<sequence length="185" mass="19996">MPSILGTKRLGRLDVQGFDSIDEEHLAEVGSWLRLAFALCATLAIVATALASTPLLLTLAAIAFLAAVLPVHPFDLIYNYGIRHLTGTRRLPKRGPPSRFACGVGALWLIVTVGVFDSPYPVVGYVLGFTLAAAAVLVSTMDICISSMIFRAIFGSPVPRPADTLDDKVAEPPLTRRDHDHMYRP</sequence>
<feature type="transmembrane region" description="Helical" evidence="2">
    <location>
        <begin position="57"/>
        <end position="78"/>
    </location>
</feature>
<evidence type="ECO:0000256" key="1">
    <source>
        <dbReference type="SAM" id="MobiDB-lite"/>
    </source>
</evidence>
<feature type="transmembrane region" description="Helical" evidence="2">
    <location>
        <begin position="122"/>
        <end position="145"/>
    </location>
</feature>
<keyword evidence="2" id="KW-0472">Membrane</keyword>
<proteinExistence type="predicted"/>
<reference evidence="4" key="1">
    <citation type="submission" date="2018-05" db="EMBL/GenBank/DDBJ databases">
        <authorList>
            <person name="Lanie J.A."/>
            <person name="Ng W.-L."/>
            <person name="Kazmierczak K.M."/>
            <person name="Andrzejewski T.M."/>
            <person name="Davidsen T.M."/>
            <person name="Wayne K.J."/>
            <person name="Tettelin H."/>
            <person name="Glass J.I."/>
            <person name="Rusch D."/>
            <person name="Podicherti R."/>
            <person name="Tsui H.-C.T."/>
            <person name="Winkler M.E."/>
        </authorList>
    </citation>
    <scope>NUCLEOTIDE SEQUENCE</scope>
</reference>
<organism evidence="4">
    <name type="scientific">marine metagenome</name>
    <dbReference type="NCBI Taxonomy" id="408172"/>
    <lineage>
        <taxon>unclassified sequences</taxon>
        <taxon>metagenomes</taxon>
        <taxon>ecological metagenomes</taxon>
    </lineage>
</organism>
<dbReference type="AlphaFoldDB" id="A0A381PQW2"/>
<evidence type="ECO:0000259" key="3">
    <source>
        <dbReference type="Pfam" id="PF14340"/>
    </source>
</evidence>
<keyword evidence="2" id="KW-1133">Transmembrane helix</keyword>
<dbReference type="Pfam" id="PF14340">
    <property type="entry name" value="DUF4395"/>
    <property type="match status" value="1"/>
</dbReference>
<feature type="transmembrane region" description="Helical" evidence="2">
    <location>
        <begin position="99"/>
        <end position="116"/>
    </location>
</feature>
<evidence type="ECO:0000313" key="4">
    <source>
        <dbReference type="EMBL" id="SUZ68409.1"/>
    </source>
</evidence>
<feature type="region of interest" description="Disordered" evidence="1">
    <location>
        <begin position="164"/>
        <end position="185"/>
    </location>
</feature>
<feature type="transmembrane region" description="Helical" evidence="2">
    <location>
        <begin position="32"/>
        <end position="51"/>
    </location>
</feature>
<keyword evidence="2" id="KW-0812">Transmembrane</keyword>
<name>A0A381PQW2_9ZZZZ</name>
<evidence type="ECO:0000256" key="2">
    <source>
        <dbReference type="SAM" id="Phobius"/>
    </source>
</evidence>
<dbReference type="EMBL" id="UINC01001038">
    <property type="protein sequence ID" value="SUZ68409.1"/>
    <property type="molecule type" value="Genomic_DNA"/>
</dbReference>
<gene>
    <name evidence="4" type="ORF">METZ01_LOCUS21263</name>
</gene>
<protein>
    <recommendedName>
        <fullName evidence="3">DUF4395 domain-containing protein</fullName>
    </recommendedName>
</protein>
<dbReference type="InterPro" id="IPR025508">
    <property type="entry name" value="DUF4395"/>
</dbReference>
<feature type="domain" description="DUF4395" evidence="3">
    <location>
        <begin position="33"/>
        <end position="152"/>
    </location>
</feature>
<accession>A0A381PQW2</accession>